<name>A0A1I1P4K9_9FLAO</name>
<dbReference type="STRING" id="870482.SAMN04487987_103183"/>
<proteinExistence type="predicted"/>
<dbReference type="GO" id="GO:0000155">
    <property type="term" value="F:phosphorelay sensor kinase activity"/>
    <property type="evidence" value="ECO:0007669"/>
    <property type="project" value="InterPro"/>
</dbReference>
<evidence type="ECO:0000259" key="9">
    <source>
        <dbReference type="PROSITE" id="PS50109"/>
    </source>
</evidence>
<keyword evidence="12" id="KW-1185">Reference proteome</keyword>
<dbReference type="InterPro" id="IPR005467">
    <property type="entry name" value="His_kinase_dom"/>
</dbReference>
<keyword evidence="3 7" id="KW-0597">Phosphoprotein</keyword>
<reference evidence="12" key="1">
    <citation type="submission" date="2016-10" db="EMBL/GenBank/DDBJ databases">
        <authorList>
            <person name="Varghese N."/>
            <person name="Submissions S."/>
        </authorList>
    </citation>
    <scope>NUCLEOTIDE SEQUENCE [LARGE SCALE GENOMIC DNA]</scope>
    <source>
        <strain evidence="12">DSM 25730</strain>
    </source>
</reference>
<keyword evidence="5 11" id="KW-0418">Kinase</keyword>
<dbReference type="CDD" id="cd16922">
    <property type="entry name" value="HATPase_EvgS-ArcB-TorS-like"/>
    <property type="match status" value="1"/>
</dbReference>
<keyword evidence="6" id="KW-0902">Two-component regulatory system</keyword>
<dbReference type="InterPro" id="IPR050736">
    <property type="entry name" value="Sensor_HK_Regulatory"/>
</dbReference>
<dbReference type="PROSITE" id="PS50110">
    <property type="entry name" value="RESPONSE_REGULATORY"/>
    <property type="match status" value="1"/>
</dbReference>
<dbReference type="Pfam" id="PF02518">
    <property type="entry name" value="HATPase_c"/>
    <property type="match status" value="1"/>
</dbReference>
<dbReference type="PANTHER" id="PTHR43711">
    <property type="entry name" value="TWO-COMPONENT HISTIDINE KINASE"/>
    <property type="match status" value="1"/>
</dbReference>
<keyword evidence="4" id="KW-0808">Transferase</keyword>
<evidence type="ECO:0000313" key="12">
    <source>
        <dbReference type="Proteomes" id="UP000199439"/>
    </source>
</evidence>
<dbReference type="InterPro" id="IPR004358">
    <property type="entry name" value="Sig_transdc_His_kin-like_C"/>
</dbReference>
<dbReference type="InterPro" id="IPR036890">
    <property type="entry name" value="HATPase_C_sf"/>
</dbReference>
<feature type="domain" description="Histidine kinase" evidence="9">
    <location>
        <begin position="221"/>
        <end position="445"/>
    </location>
</feature>
<dbReference type="Proteomes" id="UP000199439">
    <property type="component" value="Unassembled WGS sequence"/>
</dbReference>
<evidence type="ECO:0000256" key="4">
    <source>
        <dbReference type="ARBA" id="ARBA00022679"/>
    </source>
</evidence>
<sequence length="465" mass="52727">MKTGVIFCVDDEKIVLNSLKTELKNAFGNNYIIETAESGIEALEAIDNLLELNYEIQVVIADYAMPIMKGDEFLMKIYEKSPHALNILLTGQATIEGVANSINYAGLYRYISKPWCTNDLVLTVKQALKSYQQDSQLKIKNDELSELSTSLEQKVKLRTQELNTNNKLLLENQREITLQNKELETYRNNLENLVKERTLELTDAKEKAEESDRVKSEFLATMSHELRTPLNAIIGLSDLIEGDSSMEEILEYVKIINKSGEHLLKLINDLFKMSQIESGKEKLIMKDVDLNIFFYDIHKSIKGYQINLGKEHLNFNLSIPTNHKKLIIYTDEIKIKHILTNLLKNAIKFSETGTIEYGFKICKKDGAMHIIFFVADKGIGIDLNHQDLIFNGFTQVNGSFNRTHEGVGIGLTIAKKLVNLLDGKIWVNSKLGEGSTFFFSLPINNVKGDVIIEDNCNDFDVSLNS</sequence>
<feature type="domain" description="Response regulatory" evidence="10">
    <location>
        <begin position="5"/>
        <end position="128"/>
    </location>
</feature>
<feature type="coiled-coil region" evidence="8">
    <location>
        <begin position="169"/>
        <end position="207"/>
    </location>
</feature>
<evidence type="ECO:0000256" key="6">
    <source>
        <dbReference type="ARBA" id="ARBA00023012"/>
    </source>
</evidence>
<dbReference type="EMBL" id="FOMI01000003">
    <property type="protein sequence ID" value="SFD04894.1"/>
    <property type="molecule type" value="Genomic_DNA"/>
</dbReference>
<dbReference type="Pfam" id="PF00512">
    <property type="entry name" value="HisKA"/>
    <property type="match status" value="1"/>
</dbReference>
<dbReference type="Gene3D" id="3.30.565.10">
    <property type="entry name" value="Histidine kinase-like ATPase, C-terminal domain"/>
    <property type="match status" value="1"/>
</dbReference>
<dbReference type="InterPro" id="IPR003594">
    <property type="entry name" value="HATPase_dom"/>
</dbReference>
<dbReference type="PRINTS" id="PR00344">
    <property type="entry name" value="BCTRLSENSOR"/>
</dbReference>
<dbReference type="AlphaFoldDB" id="A0A1I1P4K9"/>
<dbReference type="SUPFAM" id="SSF55874">
    <property type="entry name" value="ATPase domain of HSP90 chaperone/DNA topoisomerase II/histidine kinase"/>
    <property type="match status" value="1"/>
</dbReference>
<dbReference type="SMART" id="SM00388">
    <property type="entry name" value="HisKA"/>
    <property type="match status" value="1"/>
</dbReference>
<evidence type="ECO:0000313" key="11">
    <source>
        <dbReference type="EMBL" id="SFD04894.1"/>
    </source>
</evidence>
<dbReference type="InterPro" id="IPR011006">
    <property type="entry name" value="CheY-like_superfamily"/>
</dbReference>
<dbReference type="PROSITE" id="PS50109">
    <property type="entry name" value="HIS_KIN"/>
    <property type="match status" value="1"/>
</dbReference>
<dbReference type="EC" id="2.7.13.3" evidence="2"/>
<dbReference type="CDD" id="cd00082">
    <property type="entry name" value="HisKA"/>
    <property type="match status" value="1"/>
</dbReference>
<dbReference type="InterPro" id="IPR003661">
    <property type="entry name" value="HisK_dim/P_dom"/>
</dbReference>
<evidence type="ECO:0000256" key="7">
    <source>
        <dbReference type="PROSITE-ProRule" id="PRU00169"/>
    </source>
</evidence>
<dbReference type="InterPro" id="IPR036097">
    <property type="entry name" value="HisK_dim/P_sf"/>
</dbReference>
<evidence type="ECO:0000259" key="10">
    <source>
        <dbReference type="PROSITE" id="PS50110"/>
    </source>
</evidence>
<dbReference type="SMART" id="SM00448">
    <property type="entry name" value="REC"/>
    <property type="match status" value="1"/>
</dbReference>
<accession>A0A1I1P4K9</accession>
<protein>
    <recommendedName>
        <fullName evidence="2">histidine kinase</fullName>
        <ecNumber evidence="2">2.7.13.3</ecNumber>
    </recommendedName>
</protein>
<dbReference type="InterPro" id="IPR001789">
    <property type="entry name" value="Sig_transdc_resp-reg_receiver"/>
</dbReference>
<dbReference type="RefSeq" id="WP_092850310.1">
    <property type="nucleotide sequence ID" value="NZ_FOMI01000003.1"/>
</dbReference>
<evidence type="ECO:0000256" key="1">
    <source>
        <dbReference type="ARBA" id="ARBA00000085"/>
    </source>
</evidence>
<dbReference type="Gene3D" id="3.40.50.2300">
    <property type="match status" value="1"/>
</dbReference>
<feature type="modified residue" description="4-aspartylphosphate" evidence="7">
    <location>
        <position position="62"/>
    </location>
</feature>
<evidence type="ECO:0000256" key="3">
    <source>
        <dbReference type="ARBA" id="ARBA00022553"/>
    </source>
</evidence>
<dbReference type="OrthoDB" id="9781208at2"/>
<dbReference type="SMART" id="SM00387">
    <property type="entry name" value="HATPase_c"/>
    <property type="match status" value="1"/>
</dbReference>
<dbReference type="SUPFAM" id="SSF52172">
    <property type="entry name" value="CheY-like"/>
    <property type="match status" value="1"/>
</dbReference>
<gene>
    <name evidence="11" type="ORF">SAMN04487987_103183</name>
</gene>
<dbReference type="Gene3D" id="1.10.287.130">
    <property type="match status" value="1"/>
</dbReference>
<evidence type="ECO:0000256" key="8">
    <source>
        <dbReference type="SAM" id="Coils"/>
    </source>
</evidence>
<organism evidence="11 12">
    <name type="scientific">Algibacter pectinivorans</name>
    <dbReference type="NCBI Taxonomy" id="870482"/>
    <lineage>
        <taxon>Bacteria</taxon>
        <taxon>Pseudomonadati</taxon>
        <taxon>Bacteroidota</taxon>
        <taxon>Flavobacteriia</taxon>
        <taxon>Flavobacteriales</taxon>
        <taxon>Flavobacteriaceae</taxon>
        <taxon>Algibacter</taxon>
    </lineage>
</organism>
<dbReference type="PANTHER" id="PTHR43711:SF26">
    <property type="entry name" value="SENSOR HISTIDINE KINASE RCSC"/>
    <property type="match status" value="1"/>
</dbReference>
<evidence type="ECO:0000256" key="2">
    <source>
        <dbReference type="ARBA" id="ARBA00012438"/>
    </source>
</evidence>
<dbReference type="FunFam" id="3.30.565.10:FF:000006">
    <property type="entry name" value="Sensor histidine kinase WalK"/>
    <property type="match status" value="1"/>
</dbReference>
<evidence type="ECO:0000256" key="5">
    <source>
        <dbReference type="ARBA" id="ARBA00022777"/>
    </source>
</evidence>
<dbReference type="SUPFAM" id="SSF47384">
    <property type="entry name" value="Homodimeric domain of signal transducing histidine kinase"/>
    <property type="match status" value="1"/>
</dbReference>
<comment type="catalytic activity">
    <reaction evidence="1">
        <text>ATP + protein L-histidine = ADP + protein N-phospho-L-histidine.</text>
        <dbReference type="EC" id="2.7.13.3"/>
    </reaction>
</comment>
<dbReference type="Pfam" id="PF00072">
    <property type="entry name" value="Response_reg"/>
    <property type="match status" value="1"/>
</dbReference>
<keyword evidence="8" id="KW-0175">Coiled coil</keyword>